<evidence type="ECO:0000256" key="10">
    <source>
        <dbReference type="RuleBase" id="RU000631"/>
    </source>
</evidence>
<evidence type="ECO:0000313" key="14">
    <source>
        <dbReference type="EMBL" id="BBA28325.1"/>
    </source>
</evidence>
<dbReference type="InterPro" id="IPR020805">
    <property type="entry name" value="Cell_div_FtsZ_CS"/>
</dbReference>
<feature type="binding site" evidence="8">
    <location>
        <position position="215"/>
    </location>
    <ligand>
        <name>GTP</name>
        <dbReference type="ChEBI" id="CHEBI:37565"/>
    </ligand>
</feature>
<dbReference type="PANTHER" id="PTHR30314:SF3">
    <property type="entry name" value="MITOCHONDRIAL DIVISION PROTEIN FSZA"/>
    <property type="match status" value="1"/>
</dbReference>
<protein>
    <recommendedName>
        <fullName evidence="8 9">Cell division protein FtsZ</fullName>
    </recommendedName>
</protein>
<dbReference type="Gene3D" id="3.40.50.1440">
    <property type="entry name" value="Tubulin/FtsZ, GTPase domain"/>
    <property type="match status" value="1"/>
</dbReference>
<evidence type="ECO:0000313" key="15">
    <source>
        <dbReference type="Proteomes" id="UP000267517"/>
    </source>
</evidence>
<keyword evidence="2 8" id="KW-0963">Cytoplasm</keyword>
<dbReference type="GO" id="GO:0000917">
    <property type="term" value="P:division septum assembly"/>
    <property type="evidence" value="ECO:0007669"/>
    <property type="project" value="UniProtKB-KW"/>
</dbReference>
<dbReference type="GO" id="GO:0005737">
    <property type="term" value="C:cytoplasm"/>
    <property type="evidence" value="ECO:0007669"/>
    <property type="project" value="UniProtKB-SubCell"/>
</dbReference>
<dbReference type="SMART" id="SM00865">
    <property type="entry name" value="Tubulin_C"/>
    <property type="match status" value="1"/>
</dbReference>
<keyword evidence="5 8" id="KW-0342">GTP-binding</keyword>
<gene>
    <name evidence="8 14" type="primary">ftsZ</name>
    <name evidence="14" type="ORF">PMEL1_00217</name>
</gene>
<evidence type="ECO:0000256" key="4">
    <source>
        <dbReference type="ARBA" id="ARBA00022741"/>
    </source>
</evidence>
<evidence type="ECO:0000259" key="13">
    <source>
        <dbReference type="SMART" id="SM00865"/>
    </source>
</evidence>
<feature type="region of interest" description="Disordered" evidence="11">
    <location>
        <begin position="357"/>
        <end position="396"/>
    </location>
</feature>
<comment type="function">
    <text evidence="8 10">Essential cell division protein that forms a contractile ring structure (Z ring) at the future cell division site. The regulation of the ring assembly controls the timing and the location of cell division. One of the functions of the FtsZ ring is to recruit other cell division proteins to the septum to produce a new cell wall between the dividing cells. Binds GTP and shows GTPase activity.</text>
</comment>
<dbReference type="CDD" id="cd02201">
    <property type="entry name" value="FtsZ_type1"/>
    <property type="match status" value="1"/>
</dbReference>
<comment type="similarity">
    <text evidence="1 8 10">Belongs to the FtsZ family.</text>
</comment>
<accession>A0A250KH06</accession>
<dbReference type="GO" id="GO:0043093">
    <property type="term" value="P:FtsZ-dependent cytokinesis"/>
    <property type="evidence" value="ECO:0007669"/>
    <property type="project" value="UniProtKB-UniRule"/>
</dbReference>
<evidence type="ECO:0000256" key="5">
    <source>
        <dbReference type="ARBA" id="ARBA00023134"/>
    </source>
</evidence>
<dbReference type="Proteomes" id="UP000267517">
    <property type="component" value="Chromosome I"/>
</dbReference>
<dbReference type="PANTHER" id="PTHR30314">
    <property type="entry name" value="CELL DIVISION PROTEIN FTSZ-RELATED"/>
    <property type="match status" value="1"/>
</dbReference>
<dbReference type="GO" id="GO:0003924">
    <property type="term" value="F:GTPase activity"/>
    <property type="evidence" value="ECO:0007669"/>
    <property type="project" value="UniProtKB-UniRule"/>
</dbReference>
<keyword evidence="3 8" id="KW-0132">Cell division</keyword>
<sequence>MKSNQQPTQKRTIGNKHRQHTVMADNNNKMDILDFGDGDVADSIIKVIGVGGGGGNAVNHMYREGIHDVTFVLCNTDAQALNDSPVPVHLQLGKEGLGAGNRPERARQAAEETSEDIKRMLNDGTKMAFITAGMGGGTGTGAAPVIARVSKELGILTVGIVTIPFRFEGAKKIDQALDGVEEMAKHVDALLVINNERLREIYPELSLLNGFRKADDTLSVAAKSIAEIITVHGIMNLDFNDVKTVLKDGGVAIMSTGYGEGEGRVKQAIEDALNSPLLNDNDVYKSKKILLSINFNTDDKDNPGLTMEEMGDVTEFMNHFSADFELKWGLAIDPELDKKVKVTILATGFGIEDVDGMGSHIKKQTQEDAARKAEEEEKAAERRDRRDRFYKDNNSSQYKHRPHIYRFTADELDNEDVILAVENTPTYKRTKQMIKDIKRISNPEQDNEENESNEGAVEGVISFV</sequence>
<organism evidence="14 15">
    <name type="scientific">Prevotella melaninogenica</name>
    <dbReference type="NCBI Taxonomy" id="28132"/>
    <lineage>
        <taxon>Bacteria</taxon>
        <taxon>Pseudomonadati</taxon>
        <taxon>Bacteroidota</taxon>
        <taxon>Bacteroidia</taxon>
        <taxon>Bacteroidales</taxon>
        <taxon>Prevotellaceae</taxon>
        <taxon>Prevotella</taxon>
    </lineage>
</organism>
<name>A0A250KH06_9BACT</name>
<feature type="domain" description="Tubulin/FtsZ 2-layer sandwich" evidence="13">
    <location>
        <begin position="235"/>
        <end position="358"/>
    </location>
</feature>
<dbReference type="EMBL" id="AP018049">
    <property type="protein sequence ID" value="BBA28325.1"/>
    <property type="molecule type" value="Genomic_DNA"/>
</dbReference>
<dbReference type="Pfam" id="PF00091">
    <property type="entry name" value="Tubulin"/>
    <property type="match status" value="1"/>
</dbReference>
<evidence type="ECO:0000256" key="6">
    <source>
        <dbReference type="ARBA" id="ARBA00023210"/>
    </source>
</evidence>
<dbReference type="FunFam" id="3.40.50.1440:FF:000023">
    <property type="entry name" value="Cell division protein FtsZ"/>
    <property type="match status" value="1"/>
</dbReference>
<dbReference type="PROSITE" id="PS01135">
    <property type="entry name" value="FTSZ_2"/>
    <property type="match status" value="1"/>
</dbReference>
<evidence type="ECO:0000256" key="3">
    <source>
        <dbReference type="ARBA" id="ARBA00022618"/>
    </source>
</evidence>
<evidence type="ECO:0000256" key="8">
    <source>
        <dbReference type="HAMAP-Rule" id="MF_00909"/>
    </source>
</evidence>
<dbReference type="InterPro" id="IPR008280">
    <property type="entry name" value="Tub_FtsZ_C"/>
</dbReference>
<evidence type="ECO:0000259" key="12">
    <source>
        <dbReference type="SMART" id="SM00864"/>
    </source>
</evidence>
<feature type="binding site" evidence="8">
    <location>
        <position position="168"/>
    </location>
    <ligand>
        <name>GTP</name>
        <dbReference type="ChEBI" id="CHEBI:37565"/>
    </ligand>
</feature>
<evidence type="ECO:0000256" key="11">
    <source>
        <dbReference type="SAM" id="MobiDB-lite"/>
    </source>
</evidence>
<evidence type="ECO:0000256" key="9">
    <source>
        <dbReference type="NCBIfam" id="TIGR00065"/>
    </source>
</evidence>
<keyword evidence="6 8" id="KW-0717">Septation</keyword>
<dbReference type="HAMAP" id="MF_00909">
    <property type="entry name" value="FtsZ"/>
    <property type="match status" value="1"/>
</dbReference>
<dbReference type="SMART" id="SM00864">
    <property type="entry name" value="Tubulin"/>
    <property type="match status" value="1"/>
</dbReference>
<comment type="subcellular location">
    <subcellularLocation>
        <location evidence="8">Cytoplasm</location>
    </subcellularLocation>
    <text evidence="8">Assembles at midcell at the inner surface of the cytoplasmic membrane.</text>
</comment>
<dbReference type="InterPro" id="IPR024757">
    <property type="entry name" value="FtsZ_C"/>
</dbReference>
<feature type="domain" description="Tubulin/FtsZ GTPase" evidence="12">
    <location>
        <begin position="44"/>
        <end position="233"/>
    </location>
</feature>
<evidence type="ECO:0000256" key="7">
    <source>
        <dbReference type="ARBA" id="ARBA00023306"/>
    </source>
</evidence>
<dbReference type="Pfam" id="PF12327">
    <property type="entry name" value="FtsZ_C"/>
    <property type="match status" value="1"/>
</dbReference>
<keyword evidence="7 8" id="KW-0131">Cell cycle</keyword>
<feature type="binding site" evidence="8">
    <location>
        <begin position="52"/>
        <end position="56"/>
    </location>
    <ligand>
        <name>GTP</name>
        <dbReference type="ChEBI" id="CHEBI:37565"/>
    </ligand>
</feature>
<dbReference type="InterPro" id="IPR003008">
    <property type="entry name" value="Tubulin_FtsZ_GTPase"/>
</dbReference>
<keyword evidence="4 8" id="KW-0547">Nucleotide-binding</keyword>
<comment type="subunit">
    <text evidence="8">Homodimer. Polymerizes to form a dynamic ring structure in a strictly GTP-dependent manner. Interacts directly with several other division proteins.</text>
</comment>
<evidence type="ECO:0000256" key="2">
    <source>
        <dbReference type="ARBA" id="ARBA00022490"/>
    </source>
</evidence>
<proteinExistence type="inferred from homology"/>
<dbReference type="GO" id="GO:0032153">
    <property type="term" value="C:cell division site"/>
    <property type="evidence" value="ECO:0007669"/>
    <property type="project" value="UniProtKB-UniRule"/>
</dbReference>
<dbReference type="AlphaFoldDB" id="A0A250KH06"/>
<dbReference type="InterPro" id="IPR036525">
    <property type="entry name" value="Tubulin/FtsZ_GTPase_sf"/>
</dbReference>
<feature type="binding site" evidence="8">
    <location>
        <begin position="137"/>
        <end position="139"/>
    </location>
    <ligand>
        <name>GTP</name>
        <dbReference type="ChEBI" id="CHEBI:37565"/>
    </ligand>
</feature>
<dbReference type="SUPFAM" id="SSF52490">
    <property type="entry name" value="Tubulin nucleotide-binding domain-like"/>
    <property type="match status" value="1"/>
</dbReference>
<feature type="compositionally biased region" description="Basic and acidic residues" evidence="11">
    <location>
        <begin position="364"/>
        <end position="391"/>
    </location>
</feature>
<dbReference type="GO" id="GO:0005525">
    <property type="term" value="F:GTP binding"/>
    <property type="evidence" value="ECO:0007669"/>
    <property type="project" value="UniProtKB-UniRule"/>
</dbReference>
<dbReference type="GO" id="GO:0051258">
    <property type="term" value="P:protein polymerization"/>
    <property type="evidence" value="ECO:0007669"/>
    <property type="project" value="UniProtKB-UniRule"/>
</dbReference>
<dbReference type="NCBIfam" id="TIGR00065">
    <property type="entry name" value="ftsZ"/>
    <property type="match status" value="1"/>
</dbReference>
<reference evidence="14 15" key="1">
    <citation type="submission" date="2017-05" db="EMBL/GenBank/DDBJ databases">
        <title>whole genome sequence of Prevotella melaninogenica GAI 07411.</title>
        <authorList>
            <person name="Kondo Y."/>
            <person name="Hoshino T."/>
        </authorList>
    </citation>
    <scope>NUCLEOTIDE SEQUENCE [LARGE SCALE GENOMIC DNA]</scope>
    <source>
        <strain evidence="14 15">GAI 07411</strain>
    </source>
</reference>
<evidence type="ECO:0000256" key="1">
    <source>
        <dbReference type="ARBA" id="ARBA00009690"/>
    </source>
</evidence>
<dbReference type="SUPFAM" id="SSF55307">
    <property type="entry name" value="Tubulin C-terminal domain-like"/>
    <property type="match status" value="1"/>
</dbReference>
<dbReference type="InterPro" id="IPR018316">
    <property type="entry name" value="Tubulin/FtsZ_2-layer-sand-dom"/>
</dbReference>
<dbReference type="PRINTS" id="PR00423">
    <property type="entry name" value="CELLDVISFTSZ"/>
</dbReference>
<dbReference type="InterPro" id="IPR045061">
    <property type="entry name" value="FtsZ/CetZ"/>
</dbReference>
<feature type="binding site" evidence="8">
    <location>
        <position position="172"/>
    </location>
    <ligand>
        <name>GTP</name>
        <dbReference type="ChEBI" id="CHEBI:37565"/>
    </ligand>
</feature>
<feature type="region of interest" description="Disordered" evidence="11">
    <location>
        <begin position="440"/>
        <end position="464"/>
    </location>
</feature>
<dbReference type="InterPro" id="IPR000158">
    <property type="entry name" value="Cell_div_FtsZ"/>
</dbReference>